<protein>
    <submittedName>
        <fullName evidence="2">Oligosaccharide repeat unit polymerase</fullName>
    </submittedName>
</protein>
<dbReference type="RefSeq" id="WP_231134278.1">
    <property type="nucleotide sequence ID" value="NZ_JAANNP010000002.1"/>
</dbReference>
<keyword evidence="1" id="KW-0812">Transmembrane</keyword>
<dbReference type="Proteomes" id="UP000800981">
    <property type="component" value="Unassembled WGS sequence"/>
</dbReference>
<feature type="transmembrane region" description="Helical" evidence="1">
    <location>
        <begin position="104"/>
        <end position="126"/>
    </location>
</feature>
<reference evidence="2 3" key="1">
    <citation type="submission" date="2020-03" db="EMBL/GenBank/DDBJ databases">
        <title>Two novel Motilibacter sp.</title>
        <authorList>
            <person name="Liu S."/>
        </authorList>
    </citation>
    <scope>NUCLEOTIDE SEQUENCE [LARGE SCALE GENOMIC DNA]</scope>
    <source>
        <strain evidence="2 3">E257</strain>
    </source>
</reference>
<keyword evidence="3" id="KW-1185">Reference proteome</keyword>
<proteinExistence type="predicted"/>
<evidence type="ECO:0000256" key="1">
    <source>
        <dbReference type="SAM" id="Phobius"/>
    </source>
</evidence>
<feature type="transmembrane region" description="Helical" evidence="1">
    <location>
        <begin position="201"/>
        <end position="219"/>
    </location>
</feature>
<dbReference type="EMBL" id="JAANNP010000002">
    <property type="protein sequence ID" value="NHC13420.1"/>
    <property type="molecule type" value="Genomic_DNA"/>
</dbReference>
<evidence type="ECO:0000313" key="3">
    <source>
        <dbReference type="Proteomes" id="UP000800981"/>
    </source>
</evidence>
<feature type="transmembrane region" description="Helical" evidence="1">
    <location>
        <begin position="401"/>
        <end position="423"/>
    </location>
</feature>
<comment type="caution">
    <text evidence="2">The sequence shown here is derived from an EMBL/GenBank/DDBJ whole genome shotgun (WGS) entry which is preliminary data.</text>
</comment>
<keyword evidence="1" id="KW-0472">Membrane</keyword>
<feature type="transmembrane region" description="Helical" evidence="1">
    <location>
        <begin position="225"/>
        <end position="247"/>
    </location>
</feature>
<feature type="transmembrane region" description="Helical" evidence="1">
    <location>
        <begin position="360"/>
        <end position="381"/>
    </location>
</feature>
<accession>A0ABX0GSE7</accession>
<dbReference type="InterPro" id="IPR006311">
    <property type="entry name" value="TAT_signal"/>
</dbReference>
<gene>
    <name evidence="2" type="ORF">G9H71_06450</name>
</gene>
<dbReference type="PROSITE" id="PS51318">
    <property type="entry name" value="TAT"/>
    <property type="match status" value="1"/>
</dbReference>
<feature type="transmembrane region" description="Helical" evidence="1">
    <location>
        <begin position="12"/>
        <end position="35"/>
    </location>
</feature>
<sequence>MSVASSPSTRRGLVWWLAPTGAALLVLPGSLYLAWAADDTRYRLAWRVPKLLTDSTVLLLLVAILLLVAGSLWPLAMARRQVLPGPWPALQPGARRLLVRAERVLFAGTMLGYAGLLLAGVSRGVTPAFAIQSLFGSGSSDDLKRAFSPIAGVTTFTQLGILQVVVACLLLAAGGARGVRPRLAVVIALATLRAFALSERLALLELALPAGAVAATALYTRGSRLTRGLVLTAPLVFAPAVVGLFAASERLRSWRFYSTHGYSSFSTFITDRFSGYYATSYNNGQLSLDAAPFPGRLPYDNLIALWSAPGVEQAHAYTRLSGQDASAVFQTALAQQANPEFNNPGGLAAAFVDFGHTGGLVYFLLVGSLLGLAYVAFLAGRLSGLLVYPVLLTGLLDLPRYVYWTQGRVLPAFLAAAVVLVLSRSRGRRQRERRASAALHGAPREALA</sequence>
<keyword evidence="1" id="KW-1133">Transmembrane helix</keyword>
<evidence type="ECO:0000313" key="2">
    <source>
        <dbReference type="EMBL" id="NHC13420.1"/>
    </source>
</evidence>
<feature type="transmembrane region" description="Helical" evidence="1">
    <location>
        <begin position="146"/>
        <end position="173"/>
    </location>
</feature>
<organism evidence="2 3">
    <name type="scientific">Motilibacter deserti</name>
    <dbReference type="NCBI Taxonomy" id="2714956"/>
    <lineage>
        <taxon>Bacteria</taxon>
        <taxon>Bacillati</taxon>
        <taxon>Actinomycetota</taxon>
        <taxon>Actinomycetes</taxon>
        <taxon>Motilibacterales</taxon>
        <taxon>Motilibacteraceae</taxon>
        <taxon>Motilibacter</taxon>
    </lineage>
</organism>
<feature type="transmembrane region" description="Helical" evidence="1">
    <location>
        <begin position="55"/>
        <end position="76"/>
    </location>
</feature>
<name>A0ABX0GSE7_9ACTN</name>